<dbReference type="InterPro" id="IPR002545">
    <property type="entry name" value="CheW-lke_dom"/>
</dbReference>
<dbReference type="Pfam" id="PF01584">
    <property type="entry name" value="CheW"/>
    <property type="match status" value="1"/>
</dbReference>
<proteinExistence type="predicted"/>
<evidence type="ECO:0000313" key="2">
    <source>
        <dbReference type="EMBL" id="BBH52345.1"/>
    </source>
</evidence>
<dbReference type="Gene3D" id="2.40.50.180">
    <property type="entry name" value="CheA-289, Domain 4"/>
    <property type="match status" value="1"/>
</dbReference>
<gene>
    <name evidence="2" type="ORF">JCM31447_07860</name>
</gene>
<accession>A0A4P2VSR1</accession>
<dbReference type="InterPro" id="IPR036061">
    <property type="entry name" value="CheW-like_dom_sf"/>
</dbReference>
<keyword evidence="3" id="KW-1185">Reference proteome</keyword>
<dbReference type="RefSeq" id="WP_130606760.1">
    <property type="nucleotide sequence ID" value="NZ_AP019368.1"/>
</dbReference>
<dbReference type="AlphaFoldDB" id="A0A4P2VSR1"/>
<dbReference type="SUPFAM" id="SSF50341">
    <property type="entry name" value="CheW-like"/>
    <property type="match status" value="1"/>
</dbReference>
<dbReference type="OrthoDB" id="9794382at2"/>
<reference evidence="2 3" key="1">
    <citation type="submission" date="2018-12" db="EMBL/GenBank/DDBJ databases">
        <title>Rubrispira sanarue gen. nov., sp., nov., a member of the order Silvanigrellales, isolated from a brackish lake in Hamamatsu Japan.</title>
        <authorList>
            <person name="Maejima Y."/>
            <person name="Iino T."/>
            <person name="Muraguchi Y."/>
            <person name="Fukuda K."/>
            <person name="Nojiri H."/>
            <person name="Ohkuma M."/>
            <person name="Moriuchi R."/>
            <person name="Dohra H."/>
            <person name="Kimbara K."/>
            <person name="Shintani M."/>
        </authorList>
    </citation>
    <scope>NUCLEOTIDE SEQUENCE [LARGE SCALE GENOMIC DNA]</scope>
    <source>
        <strain evidence="2 3">RF1110005</strain>
    </source>
</reference>
<feature type="domain" description="CheW-like" evidence="1">
    <location>
        <begin position="29"/>
        <end position="155"/>
    </location>
</feature>
<dbReference type="KEGG" id="sbf:JCM31447_07860"/>
<dbReference type="EMBL" id="AP019368">
    <property type="protein sequence ID" value="BBH52345.1"/>
    <property type="molecule type" value="Genomic_DNA"/>
</dbReference>
<dbReference type="GO" id="GO:0006935">
    <property type="term" value="P:chemotaxis"/>
    <property type="evidence" value="ECO:0007669"/>
    <property type="project" value="InterPro"/>
</dbReference>
<evidence type="ECO:0000313" key="3">
    <source>
        <dbReference type="Proteomes" id="UP000291236"/>
    </source>
</evidence>
<protein>
    <recommendedName>
        <fullName evidence="1">CheW-like domain-containing protein</fullName>
    </recommendedName>
</protein>
<dbReference type="Gene3D" id="2.30.30.40">
    <property type="entry name" value="SH3 Domains"/>
    <property type="match status" value="1"/>
</dbReference>
<dbReference type="GO" id="GO:0007165">
    <property type="term" value="P:signal transduction"/>
    <property type="evidence" value="ECO:0007669"/>
    <property type="project" value="InterPro"/>
</dbReference>
<name>A0A4P2VSR1_FLUSA</name>
<dbReference type="PROSITE" id="PS50851">
    <property type="entry name" value="CHEW"/>
    <property type="match status" value="1"/>
</dbReference>
<sequence length="155" mass="17889">MNNINKLFSNQNTSLTNLKIQSEVATIEYCTLVKLSINNMHYALDIKHVHEIVDAIEIAPYPEKIKNHLGIINIRGKILPVIEIEECKNKKKKDKEKIVAIAFSNNNLFTLKCDKVQKYLYEKNALVPGQIINLNNVPTYFLDEEEFNTLMRSLI</sequence>
<organism evidence="2 3">
    <name type="scientific">Fluviispira sanaruensis</name>
    <dbReference type="NCBI Taxonomy" id="2493639"/>
    <lineage>
        <taxon>Bacteria</taxon>
        <taxon>Pseudomonadati</taxon>
        <taxon>Bdellovibrionota</taxon>
        <taxon>Oligoflexia</taxon>
        <taxon>Silvanigrellales</taxon>
        <taxon>Silvanigrellaceae</taxon>
        <taxon>Fluviispira</taxon>
    </lineage>
</organism>
<evidence type="ECO:0000259" key="1">
    <source>
        <dbReference type="PROSITE" id="PS50851"/>
    </source>
</evidence>
<dbReference type="Proteomes" id="UP000291236">
    <property type="component" value="Chromosome"/>
</dbReference>